<protein>
    <recommendedName>
        <fullName evidence="3">Lipoprotein</fullName>
    </recommendedName>
</protein>
<accession>F1Z3D6</accession>
<name>F1Z3D6_9SPHN</name>
<comment type="caution">
    <text evidence="1">The sequence shown here is derived from an EMBL/GenBank/DDBJ whole genome shotgun (WGS) entry which is preliminary data.</text>
</comment>
<dbReference type="RefSeq" id="WP_008072062.1">
    <property type="nucleotide sequence ID" value="NZ_AQWK01000027.1"/>
</dbReference>
<evidence type="ECO:0000313" key="1">
    <source>
        <dbReference type="EMBL" id="EGD60877.1"/>
    </source>
</evidence>
<reference evidence="1 2" key="1">
    <citation type="journal article" date="2012" name="J. Bacteriol.">
        <title>Draft Genome Sequence of Novosphingobium nitrogenifigens Y88T.</title>
        <authorList>
            <person name="Strabala T.J."/>
            <person name="Macdonald L."/>
            <person name="Liu V."/>
            <person name="Smit A.M."/>
        </authorList>
    </citation>
    <scope>NUCLEOTIDE SEQUENCE [LARGE SCALE GENOMIC DNA]</scope>
    <source>
        <strain evidence="1 2">DSM 19370</strain>
    </source>
</reference>
<dbReference type="STRING" id="983920.Y88_3380"/>
<evidence type="ECO:0008006" key="3">
    <source>
        <dbReference type="Google" id="ProtNLM"/>
    </source>
</evidence>
<gene>
    <name evidence="1" type="ORF">Y88_3380</name>
</gene>
<dbReference type="HOGENOM" id="CLU_2070676_0_0_5"/>
<dbReference type="AlphaFoldDB" id="F1Z3D6"/>
<dbReference type="PROSITE" id="PS51257">
    <property type="entry name" value="PROKAR_LIPOPROTEIN"/>
    <property type="match status" value="1"/>
</dbReference>
<proteinExistence type="predicted"/>
<sequence>MAKTIDRHALIALVGISTGMLAGCGPSDGQWQVCTDQQGRRQPDGDCQGNRGGHGAWASGSSWRYIKRTSSAPAIGEAVSGGSTAPLNGTAYAAPREGIVRGGFGHFGEGFGGHGGGE</sequence>
<dbReference type="EMBL" id="AEWJ01000004">
    <property type="protein sequence ID" value="EGD60877.1"/>
    <property type="molecule type" value="Genomic_DNA"/>
</dbReference>
<dbReference type="InParanoid" id="F1Z3D6"/>
<dbReference type="Proteomes" id="UP000004728">
    <property type="component" value="Unassembled WGS sequence"/>
</dbReference>
<evidence type="ECO:0000313" key="2">
    <source>
        <dbReference type="Proteomes" id="UP000004728"/>
    </source>
</evidence>
<keyword evidence="2" id="KW-1185">Reference proteome</keyword>
<dbReference type="OrthoDB" id="7478512at2"/>
<organism evidence="1 2">
    <name type="scientific">Novosphingobium nitrogenifigens DSM 19370</name>
    <dbReference type="NCBI Taxonomy" id="983920"/>
    <lineage>
        <taxon>Bacteria</taxon>
        <taxon>Pseudomonadati</taxon>
        <taxon>Pseudomonadota</taxon>
        <taxon>Alphaproteobacteria</taxon>
        <taxon>Sphingomonadales</taxon>
        <taxon>Sphingomonadaceae</taxon>
        <taxon>Novosphingobium</taxon>
    </lineage>
</organism>